<sequence>MNRTEFIEQIISSCTKTRNENEIDKSEKTKITISVKREELKLGQIQRHLNIIERAEKKKSKARSSITLTFEGYNNRSLIQHSEIREYLRRLFKIKPHMFYYLSKESNIQAILLSLLEVDTGTYGKLFADRLKGQAEFTFYGADLNSHIRKHVIPAVRYANKMKESPNAQKDLIVFLLDSIDYERLNEEL</sequence>
<evidence type="ECO:0000313" key="2">
    <source>
        <dbReference type="Proteomes" id="UP000032534"/>
    </source>
</evidence>
<dbReference type="AlphaFoldDB" id="A0A0D7WYH6"/>
<evidence type="ECO:0000313" key="1">
    <source>
        <dbReference type="EMBL" id="KJD43763.1"/>
    </source>
</evidence>
<protein>
    <submittedName>
        <fullName evidence="1">Uncharacterized protein</fullName>
    </submittedName>
</protein>
<dbReference type="EMBL" id="JTHP01000049">
    <property type="protein sequence ID" value="KJD43763.1"/>
    <property type="molecule type" value="Genomic_DNA"/>
</dbReference>
<organism evidence="1 2">
    <name type="scientific">Paenibacillus terrae</name>
    <dbReference type="NCBI Taxonomy" id="159743"/>
    <lineage>
        <taxon>Bacteria</taxon>
        <taxon>Bacillati</taxon>
        <taxon>Bacillota</taxon>
        <taxon>Bacilli</taxon>
        <taxon>Bacillales</taxon>
        <taxon>Paenibacillaceae</taxon>
        <taxon>Paenibacillus</taxon>
    </lineage>
</organism>
<comment type="caution">
    <text evidence="1">The sequence shown here is derived from an EMBL/GenBank/DDBJ whole genome shotgun (WGS) entry which is preliminary data.</text>
</comment>
<accession>A0A0D7WYH6</accession>
<dbReference type="OrthoDB" id="9953763at2"/>
<proteinExistence type="predicted"/>
<dbReference type="PATRIC" id="fig|159743.3.peg.4591"/>
<gene>
    <name evidence="1" type="ORF">QD47_20655</name>
</gene>
<name>A0A0D7WYH6_9BACL</name>
<dbReference type="RefSeq" id="WP_044647899.1">
    <property type="nucleotide sequence ID" value="NZ_JTHP01000049.1"/>
</dbReference>
<reference evidence="1 2" key="1">
    <citation type="submission" date="2014-11" db="EMBL/GenBank/DDBJ databases">
        <title>Draft Genome Sequences of Paenibacillus polymyxa NRRL B-30509 and Paenibacillus terrae NRRL B-30644, Strains from a Poultry Environment that Produce Tridecaptin A and Paenicidins.</title>
        <authorList>
            <person name="van Belkum M.J."/>
            <person name="Lohans C.T."/>
            <person name="Vederas J.C."/>
        </authorList>
    </citation>
    <scope>NUCLEOTIDE SEQUENCE [LARGE SCALE GENOMIC DNA]</scope>
    <source>
        <strain evidence="1 2">NRRL B-30644</strain>
    </source>
</reference>
<dbReference type="Proteomes" id="UP000032534">
    <property type="component" value="Unassembled WGS sequence"/>
</dbReference>
<keyword evidence="2" id="KW-1185">Reference proteome</keyword>